<dbReference type="NCBIfam" id="TIGR01134">
    <property type="entry name" value="purF"/>
    <property type="match status" value="1"/>
</dbReference>
<dbReference type="GO" id="GO:0006189">
    <property type="term" value="P:'de novo' IMP biosynthetic process"/>
    <property type="evidence" value="ECO:0007669"/>
    <property type="project" value="UniProtKB-UniRule"/>
</dbReference>
<evidence type="ECO:0000256" key="3">
    <source>
        <dbReference type="ARBA" id="ARBA00022676"/>
    </source>
</evidence>
<dbReference type="SUPFAM" id="SSF53271">
    <property type="entry name" value="PRTase-like"/>
    <property type="match status" value="1"/>
</dbReference>
<dbReference type="InterPro" id="IPR000836">
    <property type="entry name" value="PRTase_dom"/>
</dbReference>
<gene>
    <name evidence="7" type="primary">purF</name>
    <name evidence="13" type="ordered locus">Clocel_1613</name>
</gene>
<feature type="binding site" evidence="7 11">
    <location>
        <position position="445"/>
    </location>
    <ligand>
        <name>[4Fe-4S] cluster</name>
        <dbReference type="ChEBI" id="CHEBI:49883"/>
    </ligand>
</feature>
<dbReference type="GO" id="GO:0051539">
    <property type="term" value="F:4 iron, 4 sulfur cluster binding"/>
    <property type="evidence" value="ECO:0007669"/>
    <property type="project" value="UniProtKB-KW"/>
</dbReference>
<reference evidence="13 14" key="1">
    <citation type="submission" date="2010-08" db="EMBL/GenBank/DDBJ databases">
        <title>Complete sequence of Clostridium cellulovorans 743B.</title>
        <authorList>
            <consortium name="US DOE Joint Genome Institute"/>
            <person name="Lucas S."/>
            <person name="Copeland A."/>
            <person name="Lapidus A."/>
            <person name="Cheng J.-F."/>
            <person name="Bruce D."/>
            <person name="Goodwin L."/>
            <person name="Pitluck S."/>
            <person name="Chertkov O."/>
            <person name="Detter J.C."/>
            <person name="Han C."/>
            <person name="Tapia R."/>
            <person name="Land M."/>
            <person name="Hauser L."/>
            <person name="Chang Y.-J."/>
            <person name="Jeffries C."/>
            <person name="Kyrpides N."/>
            <person name="Ivanova N."/>
            <person name="Mikhailova N."/>
            <person name="Hemme C.L."/>
            <person name="Woyke T."/>
        </authorList>
    </citation>
    <scope>NUCLEOTIDE SEQUENCE [LARGE SCALE GENOMIC DNA]</scope>
    <source>
        <strain evidence="14">ATCC 35296 / DSM 3052 / OCM 3 / 743B</strain>
    </source>
</reference>
<dbReference type="Pfam" id="PF00156">
    <property type="entry name" value="Pribosyltran"/>
    <property type="match status" value="1"/>
</dbReference>
<dbReference type="PROSITE" id="PS51278">
    <property type="entry name" value="GATASE_TYPE_2"/>
    <property type="match status" value="1"/>
</dbReference>
<dbReference type="GO" id="GO:0000287">
    <property type="term" value="F:magnesium ion binding"/>
    <property type="evidence" value="ECO:0007669"/>
    <property type="project" value="UniProtKB-UniRule"/>
</dbReference>
<dbReference type="Gene3D" id="3.40.50.2020">
    <property type="match status" value="1"/>
</dbReference>
<dbReference type="EC" id="2.4.2.14" evidence="7"/>
<dbReference type="Pfam" id="PF13537">
    <property type="entry name" value="GATase_7"/>
    <property type="match status" value="1"/>
</dbReference>
<keyword evidence="7 10" id="KW-0479">Metal-binding</keyword>
<dbReference type="InterPro" id="IPR029057">
    <property type="entry name" value="PRTase-like"/>
</dbReference>
<dbReference type="InterPro" id="IPR017932">
    <property type="entry name" value="GATase_2_dom"/>
</dbReference>
<dbReference type="InterPro" id="IPR035584">
    <property type="entry name" value="PurF_N"/>
</dbReference>
<dbReference type="GO" id="GO:0004044">
    <property type="term" value="F:amidophosphoribosyltransferase activity"/>
    <property type="evidence" value="ECO:0007669"/>
    <property type="project" value="UniProtKB-UniRule"/>
</dbReference>
<dbReference type="PIRSF" id="PIRSF000485">
    <property type="entry name" value="Amd_phspho_trans"/>
    <property type="match status" value="1"/>
</dbReference>
<feature type="binding site" evidence="7 10">
    <location>
        <position position="296"/>
    </location>
    <ligand>
        <name>Mg(2+)</name>
        <dbReference type="ChEBI" id="CHEBI:18420"/>
    </ligand>
</feature>
<evidence type="ECO:0000259" key="12">
    <source>
        <dbReference type="PROSITE" id="PS51278"/>
    </source>
</evidence>
<organism evidence="13 14">
    <name type="scientific">Clostridium cellulovorans (strain ATCC 35296 / DSM 3052 / OCM 3 / 743B)</name>
    <dbReference type="NCBI Taxonomy" id="573061"/>
    <lineage>
        <taxon>Bacteria</taxon>
        <taxon>Bacillati</taxon>
        <taxon>Bacillota</taxon>
        <taxon>Clostridia</taxon>
        <taxon>Eubacteriales</taxon>
        <taxon>Clostridiaceae</taxon>
        <taxon>Clostridium</taxon>
    </lineage>
</organism>
<keyword evidence="5 7" id="KW-0658">Purine biosynthesis</keyword>
<dbReference type="CDD" id="cd06223">
    <property type="entry name" value="PRTases_typeI"/>
    <property type="match status" value="1"/>
</dbReference>
<evidence type="ECO:0000256" key="1">
    <source>
        <dbReference type="ARBA" id="ARBA00005209"/>
    </source>
</evidence>
<sequence>MWIDDEDKLKEECGVFGIFSKTQIQASHLAYYGLYALQHRGQESAGIVVSDGEKLSIHKEMGLVSDIFDEELLNTLSGNSAIGHVRYSTSGESTSRNAQPLMSEFKLGPIAIAHNGTLINADVIRGLLEDSGSIFQTSIDTEVIINLIARQNKKGLEYALVDAIQAIKGSFAIVMLTEKQLIGVRDPYGIRPLCLGKLGESYILASESCAIESIGGEIIRDVEPGEVVIVDENGIKSIKYAENTPRKSCSFEHIYFARPDSVIDGINVYEARVKAGMELYEKYPVEADVVIGVPDSGLASAVGFSKASGIPNEMGIIKNKYIGRTFIAPTQEMRERAVSVKLNVLKSIVNGKRVVLIDDSIVRGTTGKRLIEILRRAGATEVHFRVASPMVGYPCYFGIDTPYRKDLMGSEASTEQMREMIGADSLGFLTIEDLVKSLGGSNDFCLGCFNGIYPMATPVEQFQK</sequence>
<comment type="cofactor">
    <cofactor evidence="7 11">
        <name>[4Fe-4S] cluster</name>
        <dbReference type="ChEBI" id="CHEBI:49883"/>
    </cofactor>
    <text evidence="7 11">Binds 1 [4Fe-4S] cluster per subunit.</text>
</comment>
<feature type="binding site" evidence="7 11">
    <location>
        <position position="395"/>
    </location>
    <ligand>
        <name>[4Fe-4S] cluster</name>
        <dbReference type="ChEBI" id="CHEBI:49883"/>
    </ligand>
</feature>
<accession>D9SWZ9</accession>
<evidence type="ECO:0000256" key="5">
    <source>
        <dbReference type="ARBA" id="ARBA00022755"/>
    </source>
</evidence>
<evidence type="ECO:0000256" key="11">
    <source>
        <dbReference type="PIRSR" id="PIRSR000485-3"/>
    </source>
</evidence>
<dbReference type="STRING" id="573061.Clocel_1613"/>
<proteinExistence type="inferred from homology"/>
<dbReference type="Gene3D" id="3.60.20.10">
    <property type="entry name" value="Glutamine Phosphoribosylpyrophosphate, subunit 1, domain 1"/>
    <property type="match status" value="1"/>
</dbReference>
<dbReference type="Proteomes" id="UP000002730">
    <property type="component" value="Chromosome"/>
</dbReference>
<dbReference type="OrthoDB" id="9801213at2"/>
<name>D9SWZ9_CLOC7</name>
<dbReference type="GO" id="GO:0009113">
    <property type="term" value="P:purine nucleobase biosynthetic process"/>
    <property type="evidence" value="ECO:0007669"/>
    <property type="project" value="UniProtKB-UniRule"/>
</dbReference>
<comment type="similarity">
    <text evidence="2 7 8">In the C-terminal section; belongs to the purine/pyrimidine phosphoribosyltransferase family.</text>
</comment>
<evidence type="ECO:0000313" key="14">
    <source>
        <dbReference type="Proteomes" id="UP000002730"/>
    </source>
</evidence>
<dbReference type="InterPro" id="IPR005854">
    <property type="entry name" value="PurF"/>
</dbReference>
<dbReference type="InterPro" id="IPR029055">
    <property type="entry name" value="Ntn_hydrolases_N"/>
</dbReference>
<keyword evidence="14" id="KW-1185">Reference proteome</keyword>
<dbReference type="PANTHER" id="PTHR11907">
    <property type="entry name" value="AMIDOPHOSPHORIBOSYLTRANSFERASE"/>
    <property type="match status" value="1"/>
</dbReference>
<evidence type="ECO:0000256" key="4">
    <source>
        <dbReference type="ARBA" id="ARBA00022679"/>
    </source>
</evidence>
<feature type="active site" description="Nucleophile" evidence="7 9">
    <location>
        <position position="13"/>
    </location>
</feature>
<comment type="function">
    <text evidence="7">Catalyzes the formation of phosphoribosylamine from phosphoribosylpyrophosphate (PRPP) and glutamine.</text>
</comment>
<feature type="binding site" evidence="7 10">
    <location>
        <position position="359"/>
    </location>
    <ligand>
        <name>Mg(2+)</name>
        <dbReference type="ChEBI" id="CHEBI:18420"/>
    </ligand>
</feature>
<protein>
    <recommendedName>
        <fullName evidence="7">Amidophosphoribosyltransferase</fullName>
        <shortName evidence="7">ATase</shortName>
        <ecNumber evidence="7">2.4.2.14</ecNumber>
    </recommendedName>
    <alternativeName>
        <fullName evidence="7">Glutamine phosphoribosylpyrophosphate amidotransferase</fullName>
        <shortName evidence="7">GPATase</shortName>
    </alternativeName>
</protein>
<keyword evidence="7 10" id="KW-0460">Magnesium</keyword>
<dbReference type="HOGENOM" id="CLU_022389_3_1_9"/>
<dbReference type="HAMAP" id="MF_01931">
    <property type="entry name" value="PurF"/>
    <property type="match status" value="1"/>
</dbReference>
<dbReference type="MEROPS" id="C44.001"/>
<evidence type="ECO:0000256" key="6">
    <source>
        <dbReference type="ARBA" id="ARBA00022962"/>
    </source>
</evidence>
<dbReference type="UniPathway" id="UPA00074">
    <property type="reaction ID" value="UER00124"/>
</dbReference>
<keyword evidence="7 11" id="KW-0411">Iron-sulfur</keyword>
<evidence type="ECO:0000313" key="13">
    <source>
        <dbReference type="EMBL" id="ADL51360.1"/>
    </source>
</evidence>
<feature type="binding site" evidence="7 11">
    <location>
        <position position="448"/>
    </location>
    <ligand>
        <name>[4Fe-4S] cluster</name>
        <dbReference type="ChEBI" id="CHEBI:49883"/>
    </ligand>
</feature>
<evidence type="ECO:0000256" key="9">
    <source>
        <dbReference type="PIRSR" id="PIRSR000485-1"/>
    </source>
</evidence>
<evidence type="ECO:0000256" key="7">
    <source>
        <dbReference type="HAMAP-Rule" id="MF_01931"/>
    </source>
</evidence>
<evidence type="ECO:0000256" key="8">
    <source>
        <dbReference type="PIRNR" id="PIRNR000485"/>
    </source>
</evidence>
<evidence type="ECO:0000256" key="2">
    <source>
        <dbReference type="ARBA" id="ARBA00010138"/>
    </source>
</evidence>
<comment type="pathway">
    <text evidence="1 7 8">Purine metabolism; IMP biosynthesis via de novo pathway; N(1)-(5-phospho-D-ribosyl)glycinamide from 5-phospho-alpha-D-ribose 1-diphosphate: step 1/2.</text>
</comment>
<dbReference type="SUPFAM" id="SSF56235">
    <property type="entry name" value="N-terminal nucleophile aminohydrolases (Ntn hydrolases)"/>
    <property type="match status" value="1"/>
</dbReference>
<dbReference type="AlphaFoldDB" id="D9SWZ9"/>
<keyword evidence="4 7" id="KW-0808">Transferase</keyword>
<keyword evidence="7" id="KW-0004">4Fe-4S</keyword>
<dbReference type="RefSeq" id="WP_010077432.1">
    <property type="nucleotide sequence ID" value="NC_014393.1"/>
</dbReference>
<comment type="catalytic activity">
    <reaction evidence="7 8">
        <text>5-phospho-beta-D-ribosylamine + L-glutamate + diphosphate = 5-phospho-alpha-D-ribose 1-diphosphate + L-glutamine + H2O</text>
        <dbReference type="Rhea" id="RHEA:14905"/>
        <dbReference type="ChEBI" id="CHEBI:15377"/>
        <dbReference type="ChEBI" id="CHEBI:29985"/>
        <dbReference type="ChEBI" id="CHEBI:33019"/>
        <dbReference type="ChEBI" id="CHEBI:58017"/>
        <dbReference type="ChEBI" id="CHEBI:58359"/>
        <dbReference type="ChEBI" id="CHEBI:58681"/>
        <dbReference type="EC" id="2.4.2.14"/>
    </reaction>
</comment>
<feature type="binding site" evidence="7 11">
    <location>
        <position position="249"/>
    </location>
    <ligand>
        <name>[4Fe-4S] cluster</name>
        <dbReference type="ChEBI" id="CHEBI:49883"/>
    </ligand>
</feature>
<keyword evidence="6 7" id="KW-0315">Glutamine amidotransferase</keyword>
<comment type="cofactor">
    <cofactor evidence="7 10">
        <name>Mg(2+)</name>
        <dbReference type="ChEBI" id="CHEBI:18420"/>
    </cofactor>
    <text evidence="7 10">Binds 1 Mg(2+) ion per subunit.</text>
</comment>
<feature type="domain" description="Glutamine amidotransferase type-2" evidence="12">
    <location>
        <begin position="13"/>
        <end position="233"/>
    </location>
</feature>
<keyword evidence="7 11" id="KW-0408">Iron</keyword>
<dbReference type="eggNOG" id="COG0034">
    <property type="taxonomic scope" value="Bacteria"/>
</dbReference>
<dbReference type="CDD" id="cd00715">
    <property type="entry name" value="GPATase_N"/>
    <property type="match status" value="1"/>
</dbReference>
<feature type="binding site" evidence="7 10">
    <location>
        <position position="358"/>
    </location>
    <ligand>
        <name>Mg(2+)</name>
        <dbReference type="ChEBI" id="CHEBI:18420"/>
    </ligand>
</feature>
<evidence type="ECO:0000256" key="10">
    <source>
        <dbReference type="PIRSR" id="PIRSR000485-2"/>
    </source>
</evidence>
<dbReference type="KEGG" id="ccb:Clocel_1613"/>
<keyword evidence="3 7" id="KW-0328">Glycosyltransferase</keyword>
<dbReference type="EMBL" id="CP002160">
    <property type="protein sequence ID" value="ADL51360.1"/>
    <property type="molecule type" value="Genomic_DNA"/>
</dbReference>